<reference evidence="2" key="1">
    <citation type="submission" date="2021-02" db="EMBL/GenBank/DDBJ databases">
        <authorList>
            <person name="Nowell W R."/>
        </authorList>
    </citation>
    <scope>NUCLEOTIDE SEQUENCE</scope>
</reference>
<evidence type="ECO:0000313" key="3">
    <source>
        <dbReference type="Proteomes" id="UP000682733"/>
    </source>
</evidence>
<gene>
    <name evidence="1" type="ORF">OVA965_LOCUS44095</name>
    <name evidence="2" type="ORF">TMI583_LOCUS46673</name>
</gene>
<dbReference type="Proteomes" id="UP000682733">
    <property type="component" value="Unassembled WGS sequence"/>
</dbReference>
<dbReference type="Proteomes" id="UP000677228">
    <property type="component" value="Unassembled WGS sequence"/>
</dbReference>
<proteinExistence type="predicted"/>
<comment type="caution">
    <text evidence="2">The sequence shown here is derived from an EMBL/GenBank/DDBJ whole genome shotgun (WGS) entry which is preliminary data.</text>
</comment>
<accession>A0A8S2X1N6</accession>
<dbReference type="EMBL" id="CAJOBA010087655">
    <property type="protein sequence ID" value="CAF4470506.1"/>
    <property type="molecule type" value="Genomic_DNA"/>
</dbReference>
<sequence>STILKSEPTTRKNNQSQPVITTTTTTTNLNKRKRDISLQELSKTNLTIAKTTSSISIVQPSSKKMKHITKTMTNPIINANSSDMSRNTNYRRPMYLTRLLSILYQILNKTLNYSLKKKDEQRFIYLRLELLDQQYCLERDEESWQSYLDIGLQQHIWPVSLFLLNSFL</sequence>
<evidence type="ECO:0000313" key="1">
    <source>
        <dbReference type="EMBL" id="CAF1637563.1"/>
    </source>
</evidence>
<dbReference type="EMBL" id="CAJNOK010061207">
    <property type="protein sequence ID" value="CAF1637563.1"/>
    <property type="molecule type" value="Genomic_DNA"/>
</dbReference>
<name>A0A8S2X1N6_9BILA</name>
<organism evidence="2 3">
    <name type="scientific">Didymodactylos carnosus</name>
    <dbReference type="NCBI Taxonomy" id="1234261"/>
    <lineage>
        <taxon>Eukaryota</taxon>
        <taxon>Metazoa</taxon>
        <taxon>Spiralia</taxon>
        <taxon>Gnathifera</taxon>
        <taxon>Rotifera</taxon>
        <taxon>Eurotatoria</taxon>
        <taxon>Bdelloidea</taxon>
        <taxon>Philodinida</taxon>
        <taxon>Philodinidae</taxon>
        <taxon>Didymodactylos</taxon>
    </lineage>
</organism>
<evidence type="ECO:0000313" key="2">
    <source>
        <dbReference type="EMBL" id="CAF4470506.1"/>
    </source>
</evidence>
<feature type="non-terminal residue" evidence="2">
    <location>
        <position position="1"/>
    </location>
</feature>
<dbReference type="AlphaFoldDB" id="A0A8S2X1N6"/>
<protein>
    <submittedName>
        <fullName evidence="2">Uncharacterized protein</fullName>
    </submittedName>
</protein>